<dbReference type="AlphaFoldDB" id="A0AAJ5WVF5"/>
<organism evidence="1 2">
    <name type="scientific">Candidatus Pseudobacter hemicellulosilyticus</name>
    <dbReference type="NCBI Taxonomy" id="3121375"/>
    <lineage>
        <taxon>Bacteria</taxon>
        <taxon>Pseudomonadati</taxon>
        <taxon>Bacteroidota</taxon>
        <taxon>Chitinophagia</taxon>
        <taxon>Chitinophagales</taxon>
        <taxon>Chitinophagaceae</taxon>
        <taxon>Pseudobacter</taxon>
    </lineage>
</organism>
<reference evidence="1" key="1">
    <citation type="submission" date="2023-03" db="EMBL/GenBank/DDBJ databases">
        <title>Andean soil-derived lignocellulolytic bacterial consortium as a source of novel taxa and putative plastic-active enzymes.</title>
        <authorList>
            <person name="Diaz-Garcia L."/>
            <person name="Chuvochina M."/>
            <person name="Feuerriegel G."/>
            <person name="Bunk B."/>
            <person name="Sproer C."/>
            <person name="Streit W.R."/>
            <person name="Rodriguez L.M."/>
            <person name="Overmann J."/>
            <person name="Jimenez D.J."/>
        </authorList>
    </citation>
    <scope>NUCLEOTIDE SEQUENCE</scope>
    <source>
        <strain evidence="1">MAG 7</strain>
    </source>
</reference>
<proteinExistence type="predicted"/>
<name>A0AAJ5WVF5_9BACT</name>
<dbReference type="EMBL" id="CP119311">
    <property type="protein sequence ID" value="WEK37906.1"/>
    <property type="molecule type" value="Genomic_DNA"/>
</dbReference>
<sequence>MSTPTNFTVWYQEKELQVQLVRTGKQVLYRVLSADQQLAFFLTRAQDAEGSFFWTSIPEGRQQLAEEIGVLIEAYLLS</sequence>
<evidence type="ECO:0000313" key="1">
    <source>
        <dbReference type="EMBL" id="WEK37906.1"/>
    </source>
</evidence>
<dbReference type="Proteomes" id="UP001220610">
    <property type="component" value="Chromosome"/>
</dbReference>
<evidence type="ECO:0000313" key="2">
    <source>
        <dbReference type="Proteomes" id="UP001220610"/>
    </source>
</evidence>
<gene>
    <name evidence="1" type="ORF">P0Y53_10385</name>
</gene>
<accession>A0AAJ5WVF5</accession>
<protein>
    <submittedName>
        <fullName evidence="1">Uncharacterized protein</fullName>
    </submittedName>
</protein>